<keyword evidence="2" id="KW-0560">Oxidoreductase</keyword>
<keyword evidence="2" id="KW-0503">Monooxygenase</keyword>
<dbReference type="InterPro" id="IPR050744">
    <property type="entry name" value="AI-2_Isomerase_LsrG"/>
</dbReference>
<dbReference type="PANTHER" id="PTHR33336:SF3">
    <property type="entry name" value="ABM DOMAIN-CONTAINING PROTEIN"/>
    <property type="match status" value="1"/>
</dbReference>
<dbReference type="PROSITE" id="PS51725">
    <property type="entry name" value="ABM"/>
    <property type="match status" value="1"/>
</dbReference>
<proteinExistence type="predicted"/>
<evidence type="ECO:0000313" key="2">
    <source>
        <dbReference type="EMBL" id="MCF1753375.1"/>
    </source>
</evidence>
<sequence>MKLLQIKYQILILVLFTVSACGQKEQNQNAFNADDMMIRISEIEIYQEHLDEYLSILKEESEASVRLESGVISIYPMYQKDNPTEIRILEIYKDKEAYESHLQTPHFKHYKTTTLKMVKSLKLVDMGAIDEETMPKIFEKLSE</sequence>
<feature type="domain" description="ABM" evidence="1">
    <location>
        <begin position="37"/>
        <end position="129"/>
    </location>
</feature>
<dbReference type="SUPFAM" id="SSF54909">
    <property type="entry name" value="Dimeric alpha+beta barrel"/>
    <property type="match status" value="1"/>
</dbReference>
<dbReference type="InterPro" id="IPR007138">
    <property type="entry name" value="ABM_dom"/>
</dbReference>
<dbReference type="RefSeq" id="WP_234863170.1">
    <property type="nucleotide sequence ID" value="NZ_JAKEVZ010000034.1"/>
</dbReference>
<reference evidence="2 3" key="1">
    <citation type="submission" date="2022-01" db="EMBL/GenBank/DDBJ databases">
        <title>Mariniradius saccharolyticus sp. nov., isolated from sediment of a river.</title>
        <authorList>
            <person name="Liu H."/>
        </authorList>
    </citation>
    <scope>NUCLEOTIDE SEQUENCE [LARGE SCALE GENOMIC DNA]</scope>
    <source>
        <strain evidence="2 3">RY-2</strain>
    </source>
</reference>
<dbReference type="Gene3D" id="3.30.70.100">
    <property type="match status" value="1"/>
</dbReference>
<dbReference type="Pfam" id="PF03992">
    <property type="entry name" value="ABM"/>
    <property type="match status" value="1"/>
</dbReference>
<organism evidence="2 3">
    <name type="scientific">Mariniradius sediminis</name>
    <dbReference type="NCBI Taxonomy" id="2909237"/>
    <lineage>
        <taxon>Bacteria</taxon>
        <taxon>Pseudomonadati</taxon>
        <taxon>Bacteroidota</taxon>
        <taxon>Cytophagia</taxon>
        <taxon>Cytophagales</taxon>
        <taxon>Cyclobacteriaceae</taxon>
        <taxon>Mariniradius</taxon>
    </lineage>
</organism>
<evidence type="ECO:0000313" key="3">
    <source>
        <dbReference type="Proteomes" id="UP001201449"/>
    </source>
</evidence>
<protein>
    <submittedName>
        <fullName evidence="2">Antibiotic biosynthesis monooxygenase</fullName>
    </submittedName>
</protein>
<comment type="caution">
    <text evidence="2">The sequence shown here is derived from an EMBL/GenBank/DDBJ whole genome shotgun (WGS) entry which is preliminary data.</text>
</comment>
<accession>A0ABS9C0B4</accession>
<gene>
    <name evidence="2" type="ORF">L0U89_20115</name>
</gene>
<dbReference type="EMBL" id="JAKEVZ010000034">
    <property type="protein sequence ID" value="MCF1753375.1"/>
    <property type="molecule type" value="Genomic_DNA"/>
</dbReference>
<dbReference type="PANTHER" id="PTHR33336">
    <property type="entry name" value="QUINOL MONOOXYGENASE YGIN-RELATED"/>
    <property type="match status" value="1"/>
</dbReference>
<dbReference type="GO" id="GO:0004497">
    <property type="term" value="F:monooxygenase activity"/>
    <property type="evidence" value="ECO:0007669"/>
    <property type="project" value="UniProtKB-KW"/>
</dbReference>
<name>A0ABS9C0B4_9BACT</name>
<dbReference type="Proteomes" id="UP001201449">
    <property type="component" value="Unassembled WGS sequence"/>
</dbReference>
<dbReference type="InterPro" id="IPR011008">
    <property type="entry name" value="Dimeric_a/b-barrel"/>
</dbReference>
<keyword evidence="3" id="KW-1185">Reference proteome</keyword>
<evidence type="ECO:0000259" key="1">
    <source>
        <dbReference type="PROSITE" id="PS51725"/>
    </source>
</evidence>
<dbReference type="PROSITE" id="PS51257">
    <property type="entry name" value="PROKAR_LIPOPROTEIN"/>
    <property type="match status" value="1"/>
</dbReference>